<organism evidence="1 2">
    <name type="scientific">Silvibacterium bohemicum</name>
    <dbReference type="NCBI Taxonomy" id="1577686"/>
    <lineage>
        <taxon>Bacteria</taxon>
        <taxon>Pseudomonadati</taxon>
        <taxon>Acidobacteriota</taxon>
        <taxon>Terriglobia</taxon>
        <taxon>Terriglobales</taxon>
        <taxon>Acidobacteriaceae</taxon>
        <taxon>Silvibacterium</taxon>
    </lineage>
</organism>
<dbReference type="Proteomes" id="UP000538666">
    <property type="component" value="Unassembled WGS sequence"/>
</dbReference>
<accession>A0A841JPF1</accession>
<keyword evidence="2" id="KW-1185">Reference proteome</keyword>
<evidence type="ECO:0000313" key="2">
    <source>
        <dbReference type="Proteomes" id="UP000538666"/>
    </source>
</evidence>
<dbReference type="GO" id="GO:0005840">
    <property type="term" value="C:ribosome"/>
    <property type="evidence" value="ECO:0007669"/>
    <property type="project" value="UniProtKB-KW"/>
</dbReference>
<evidence type="ECO:0000313" key="1">
    <source>
        <dbReference type="EMBL" id="MBB6143226.1"/>
    </source>
</evidence>
<reference evidence="1 2" key="1">
    <citation type="submission" date="2020-08" db="EMBL/GenBank/DDBJ databases">
        <title>Genomic Encyclopedia of Type Strains, Phase IV (KMG-IV): sequencing the most valuable type-strain genomes for metagenomic binning, comparative biology and taxonomic classification.</title>
        <authorList>
            <person name="Goeker M."/>
        </authorList>
    </citation>
    <scope>NUCLEOTIDE SEQUENCE [LARGE SCALE GENOMIC DNA]</scope>
    <source>
        <strain evidence="1 2">DSM 103733</strain>
    </source>
</reference>
<keyword evidence="1" id="KW-0687">Ribonucleoprotein</keyword>
<sequence>MHCANPNCSSESKYFRGGSLHCIDCGEAAGEQFRGARRPLIWFCPDCAAHWAVETWRPAGQQMRCLSSPLHAGDLPISA</sequence>
<gene>
    <name evidence="1" type="ORF">HNQ77_001170</name>
</gene>
<keyword evidence="1" id="KW-0689">Ribosomal protein</keyword>
<dbReference type="AlphaFoldDB" id="A0A841JPF1"/>
<proteinExistence type="predicted"/>
<protein>
    <submittedName>
        <fullName evidence="1">Ribosomal protein L37AE/L43A</fullName>
    </submittedName>
</protein>
<name>A0A841JPF1_9BACT</name>
<dbReference type="EMBL" id="JACHEK010000002">
    <property type="protein sequence ID" value="MBB6143226.1"/>
    <property type="molecule type" value="Genomic_DNA"/>
</dbReference>
<comment type="caution">
    <text evidence="1">The sequence shown here is derived from an EMBL/GenBank/DDBJ whole genome shotgun (WGS) entry which is preliminary data.</text>
</comment>